<dbReference type="OrthoDB" id="6630580at2759"/>
<keyword evidence="2" id="KW-0548">Nucleotidyltransferase</keyword>
<dbReference type="Pfam" id="PF00078">
    <property type="entry name" value="RVT_1"/>
    <property type="match status" value="1"/>
</dbReference>
<gene>
    <name evidence="2" type="ORF">CINCED_3A019868</name>
</gene>
<dbReference type="PANTHER" id="PTHR33332">
    <property type="entry name" value="REVERSE TRANSCRIPTASE DOMAIN-CONTAINING PROTEIN"/>
    <property type="match status" value="1"/>
</dbReference>
<dbReference type="Proteomes" id="UP000325440">
    <property type="component" value="Unassembled WGS sequence"/>
</dbReference>
<reference evidence="2 3" key="1">
    <citation type="submission" date="2019-08" db="EMBL/GenBank/DDBJ databases">
        <authorList>
            <person name="Alioto T."/>
            <person name="Alioto T."/>
            <person name="Gomez Garrido J."/>
        </authorList>
    </citation>
    <scope>NUCLEOTIDE SEQUENCE [LARGE SCALE GENOMIC DNA]</scope>
</reference>
<dbReference type="PROSITE" id="PS50878">
    <property type="entry name" value="RT_POL"/>
    <property type="match status" value="1"/>
</dbReference>
<protein>
    <submittedName>
        <fullName evidence="2">Reverse transcriptase domain</fullName>
    </submittedName>
</protein>
<evidence type="ECO:0000313" key="3">
    <source>
        <dbReference type="Proteomes" id="UP000325440"/>
    </source>
</evidence>
<accession>A0A5E4MKD8</accession>
<keyword evidence="2" id="KW-0695">RNA-directed DNA polymerase</keyword>
<organism evidence="2 3">
    <name type="scientific">Cinara cedri</name>
    <dbReference type="NCBI Taxonomy" id="506608"/>
    <lineage>
        <taxon>Eukaryota</taxon>
        <taxon>Metazoa</taxon>
        <taxon>Ecdysozoa</taxon>
        <taxon>Arthropoda</taxon>
        <taxon>Hexapoda</taxon>
        <taxon>Insecta</taxon>
        <taxon>Pterygota</taxon>
        <taxon>Neoptera</taxon>
        <taxon>Paraneoptera</taxon>
        <taxon>Hemiptera</taxon>
        <taxon>Sternorrhyncha</taxon>
        <taxon>Aphidomorpha</taxon>
        <taxon>Aphidoidea</taxon>
        <taxon>Aphididae</taxon>
        <taxon>Lachninae</taxon>
        <taxon>Cinara</taxon>
    </lineage>
</organism>
<keyword evidence="2" id="KW-0808">Transferase</keyword>
<feature type="domain" description="Reverse transcriptase" evidence="1">
    <location>
        <begin position="1"/>
        <end position="161"/>
    </location>
</feature>
<dbReference type="EMBL" id="CABPRJ010000949">
    <property type="protein sequence ID" value="VVC31377.1"/>
    <property type="molecule type" value="Genomic_DNA"/>
</dbReference>
<dbReference type="GO" id="GO:0003964">
    <property type="term" value="F:RNA-directed DNA polymerase activity"/>
    <property type="evidence" value="ECO:0007669"/>
    <property type="project" value="UniProtKB-KW"/>
</dbReference>
<sequence>MFGALITKKLSLIISPFICKNQHGFKPKISNSTNIIFYQTKILSALNERVQLDTIYTDFQKAFDKVNHTILLYKLFHFDIRGNFFNWLKSYLRSRTQAVKMSSQVCNDFLVSSSVPQGSHLGPLLFILIINDLSSIIYSSVDVLLFVDEAKLFSVIKTPKS</sequence>
<evidence type="ECO:0000259" key="1">
    <source>
        <dbReference type="PROSITE" id="PS50878"/>
    </source>
</evidence>
<dbReference type="InterPro" id="IPR000477">
    <property type="entry name" value="RT_dom"/>
</dbReference>
<dbReference type="AlphaFoldDB" id="A0A5E4MKD8"/>
<keyword evidence="3" id="KW-1185">Reference proteome</keyword>
<proteinExistence type="predicted"/>
<evidence type="ECO:0000313" key="2">
    <source>
        <dbReference type="EMBL" id="VVC31377.1"/>
    </source>
</evidence>
<name>A0A5E4MKD8_9HEMI</name>